<evidence type="ECO:0000313" key="2">
    <source>
        <dbReference type="EMBL" id="MFD2413737.1"/>
    </source>
</evidence>
<keyword evidence="3" id="KW-1185">Reference proteome</keyword>
<proteinExistence type="predicted"/>
<evidence type="ECO:0000256" key="1">
    <source>
        <dbReference type="SAM" id="MobiDB-lite"/>
    </source>
</evidence>
<feature type="region of interest" description="Disordered" evidence="1">
    <location>
        <begin position="173"/>
        <end position="198"/>
    </location>
</feature>
<sequence>MSRSIRSTAAPANQKQTEFIQSILAKYGLTRWRSKLNSLILRHNPLYAAGPETLPRTDMVTNHIHQTFYYPAVPEKVQAGPASRILLITQSGSRAGLSAPSSPPGQAADMSSGLHTAVGRLDSVQVLQERVWKHRSNQHQVTTDYRIKNAAVYTVEPVTAQPAVSRTVQVSAPSGSSILKPQPLGVTAERSGGDRQSRGELLDASVLPGKQDRITGRLAYAVHHPQQMVQVMQLLRTYGLKQEVESGADAQPLRQKSGHPLPAQALKHIREAVSGSAGTAVEAQLKTLTLSFKPGNPRLPDSSVNASLQLGLGQQLTATLEQLESRQELLSPLLAAVSTVHQRQPMKSLQLAQPHILLPLGGASGAPAAARQAASARMAAAGGRAALRGPGPAAPVEDGLIYAADRAELPSAPQRRRPGSPLRGTSPGYEADLQPAASHSRLVLRKPEAPRAALPEPVQQQLERVLQEHAAQPHAQTFAKAAPPPAINAAELNQLAERVYQVLEKRMAIRKDRRGLR</sequence>
<reference evidence="3" key="1">
    <citation type="journal article" date="2019" name="Int. J. Syst. Evol. Microbiol.">
        <title>The Global Catalogue of Microorganisms (GCM) 10K type strain sequencing project: providing services to taxonomists for standard genome sequencing and annotation.</title>
        <authorList>
            <consortium name="The Broad Institute Genomics Platform"/>
            <consortium name="The Broad Institute Genome Sequencing Center for Infectious Disease"/>
            <person name="Wu L."/>
            <person name="Ma J."/>
        </authorList>
    </citation>
    <scope>NUCLEOTIDE SEQUENCE [LARGE SCALE GENOMIC DNA]</scope>
    <source>
        <strain evidence="3">CCM 8725</strain>
    </source>
</reference>
<accession>A0ABW5FJ55</accession>
<organism evidence="2 3">
    <name type="scientific">Paenibacillus rhizoplanae</name>
    <dbReference type="NCBI Taxonomy" id="1917181"/>
    <lineage>
        <taxon>Bacteria</taxon>
        <taxon>Bacillati</taxon>
        <taxon>Bacillota</taxon>
        <taxon>Bacilli</taxon>
        <taxon>Bacillales</taxon>
        <taxon>Paenibacillaceae</taxon>
        <taxon>Paenibacillus</taxon>
    </lineage>
</organism>
<comment type="caution">
    <text evidence="2">The sequence shown here is derived from an EMBL/GenBank/DDBJ whole genome shotgun (WGS) entry which is preliminary data.</text>
</comment>
<gene>
    <name evidence="2" type="ORF">ACFSX3_28105</name>
</gene>
<name>A0ABW5FJ55_9BACL</name>
<dbReference type="RefSeq" id="WP_209992565.1">
    <property type="nucleotide sequence ID" value="NZ_JBHUKY010000077.1"/>
</dbReference>
<dbReference type="EMBL" id="JBHUKY010000077">
    <property type="protein sequence ID" value="MFD2413737.1"/>
    <property type="molecule type" value="Genomic_DNA"/>
</dbReference>
<dbReference type="Proteomes" id="UP001597448">
    <property type="component" value="Unassembled WGS sequence"/>
</dbReference>
<feature type="region of interest" description="Disordered" evidence="1">
    <location>
        <begin position="406"/>
        <end position="440"/>
    </location>
</feature>
<evidence type="ECO:0000313" key="3">
    <source>
        <dbReference type="Proteomes" id="UP001597448"/>
    </source>
</evidence>
<protein>
    <submittedName>
        <fullName evidence="2">Uncharacterized protein</fullName>
    </submittedName>
</protein>